<dbReference type="AlphaFoldDB" id="A0AAN7PK98"/>
<comment type="caution">
    <text evidence="6">The sequence shown here is derived from an EMBL/GenBank/DDBJ whole genome shotgun (WGS) entry which is preliminary data.</text>
</comment>
<dbReference type="InterPro" id="IPR051861">
    <property type="entry name" value="NET_actin-binding_domain"/>
</dbReference>
<protein>
    <recommendedName>
        <fullName evidence="5">NAB domain-containing protein</fullName>
    </recommendedName>
</protein>
<evidence type="ECO:0000256" key="4">
    <source>
        <dbReference type="SAM" id="MobiDB-lite"/>
    </source>
</evidence>
<dbReference type="PANTHER" id="PTHR32258:SF26">
    <property type="entry name" value="KINASE INTERACTING (KIP1-LIKE) FAMILY PROTEIN"/>
    <property type="match status" value="1"/>
</dbReference>
<dbReference type="Proteomes" id="UP001345219">
    <property type="component" value="Chromosome 4"/>
</dbReference>
<evidence type="ECO:0000256" key="2">
    <source>
        <dbReference type="ARBA" id="ARBA00038006"/>
    </source>
</evidence>
<feature type="coiled-coil region" evidence="3">
    <location>
        <begin position="278"/>
        <end position="305"/>
    </location>
</feature>
<feature type="compositionally biased region" description="Polar residues" evidence="4">
    <location>
        <begin position="42"/>
        <end position="54"/>
    </location>
</feature>
<feature type="domain" description="NAB" evidence="5">
    <location>
        <begin position="38"/>
        <end position="130"/>
    </location>
</feature>
<evidence type="ECO:0000256" key="3">
    <source>
        <dbReference type="SAM" id="Coils"/>
    </source>
</evidence>
<dbReference type="PANTHER" id="PTHR32258">
    <property type="entry name" value="PROTEIN NETWORKED 4A"/>
    <property type="match status" value="1"/>
</dbReference>
<dbReference type="InterPro" id="IPR011684">
    <property type="entry name" value="NAB"/>
</dbReference>
<keyword evidence="1 3" id="KW-0175">Coiled coil</keyword>
<gene>
    <name evidence="6" type="ORF">SAY87_004324</name>
</gene>
<evidence type="ECO:0000256" key="1">
    <source>
        <dbReference type="ARBA" id="ARBA00023054"/>
    </source>
</evidence>
<reference evidence="6 7" key="1">
    <citation type="journal article" date="2023" name="Hortic Res">
        <title>Pangenome of water caltrop reveals structural variations and asymmetric subgenome divergence after allopolyploidization.</title>
        <authorList>
            <person name="Zhang X."/>
            <person name="Chen Y."/>
            <person name="Wang L."/>
            <person name="Yuan Y."/>
            <person name="Fang M."/>
            <person name="Shi L."/>
            <person name="Lu R."/>
            <person name="Comes H.P."/>
            <person name="Ma Y."/>
            <person name="Chen Y."/>
            <person name="Huang G."/>
            <person name="Zhou Y."/>
            <person name="Zheng Z."/>
            <person name="Qiu Y."/>
        </authorList>
    </citation>
    <scope>NUCLEOTIDE SEQUENCE [LARGE SCALE GENOMIC DNA]</scope>
    <source>
        <tissue evidence="6">Roots</tissue>
    </source>
</reference>
<dbReference type="Pfam" id="PF07765">
    <property type="entry name" value="KIP1"/>
    <property type="match status" value="1"/>
</dbReference>
<feature type="region of interest" description="Disordered" evidence="4">
    <location>
        <begin position="30"/>
        <end position="56"/>
    </location>
</feature>
<dbReference type="GO" id="GO:0003779">
    <property type="term" value="F:actin binding"/>
    <property type="evidence" value="ECO:0007669"/>
    <property type="project" value="InterPro"/>
</dbReference>
<proteinExistence type="inferred from homology"/>
<sequence length="377" mass="42975">MVLAASSSSSVRPQQSAGRWVRPCVFEAEMSKEKSSYHSSSTRQAPRSKSNSPPAINAMPPWLLSTIADLEERVRSMEAVPSEEDHPLDTFAQRAESYYRKRPQLLSLLRDLYNAYVCLSDRYFRGVAKRNRVERSPYQVLIYNLSEPDDGEADSEAESSLSFQKSPPIPISYTAVDADMLVAELVMKNVEHDILLHEVKLMERRRGESWRKMDLQENLLEVLESERMILLSQNAALGHQVAALMEQNQVLATESELMKSRAAELAKCIWKIREEGCVGELSCKIDDLKDRIFGLEKQNKEYYEEIVRREMQFIGDGESRDCSLLGLFAFQRWKLRAAGGKPIKDKNAGVGKKQALKWWAKVSKCVINHTPGLYRPK</sequence>
<dbReference type="PROSITE" id="PS51774">
    <property type="entry name" value="NAB"/>
    <property type="match status" value="1"/>
</dbReference>
<dbReference type="EMBL" id="JAXIOK010000017">
    <property type="protein sequence ID" value="KAK4750842.1"/>
    <property type="molecule type" value="Genomic_DNA"/>
</dbReference>
<comment type="similarity">
    <text evidence="2">Belongs to the NET family.</text>
</comment>
<keyword evidence="7" id="KW-1185">Reference proteome</keyword>
<evidence type="ECO:0000313" key="6">
    <source>
        <dbReference type="EMBL" id="KAK4750842.1"/>
    </source>
</evidence>
<organism evidence="6 7">
    <name type="scientific">Trapa incisa</name>
    <dbReference type="NCBI Taxonomy" id="236973"/>
    <lineage>
        <taxon>Eukaryota</taxon>
        <taxon>Viridiplantae</taxon>
        <taxon>Streptophyta</taxon>
        <taxon>Embryophyta</taxon>
        <taxon>Tracheophyta</taxon>
        <taxon>Spermatophyta</taxon>
        <taxon>Magnoliopsida</taxon>
        <taxon>eudicotyledons</taxon>
        <taxon>Gunneridae</taxon>
        <taxon>Pentapetalae</taxon>
        <taxon>rosids</taxon>
        <taxon>malvids</taxon>
        <taxon>Myrtales</taxon>
        <taxon>Lythraceae</taxon>
        <taxon>Trapa</taxon>
    </lineage>
</organism>
<name>A0AAN7PK98_9MYRT</name>
<evidence type="ECO:0000313" key="7">
    <source>
        <dbReference type="Proteomes" id="UP001345219"/>
    </source>
</evidence>
<accession>A0AAN7PK98</accession>
<evidence type="ECO:0000259" key="5">
    <source>
        <dbReference type="PROSITE" id="PS51774"/>
    </source>
</evidence>